<accession>A0AA88AEN6</accession>
<dbReference type="Gramene" id="FCD_00020191-RA">
    <property type="protein sequence ID" value="FCD_00020191-RA:cds"/>
    <property type="gene ID" value="FCD_00020191"/>
</dbReference>
<dbReference type="Proteomes" id="UP001187192">
    <property type="component" value="Unassembled WGS sequence"/>
</dbReference>
<keyword evidence="2" id="KW-1185">Reference proteome</keyword>
<gene>
    <name evidence="1" type="ORF">TIFTF001_020893</name>
</gene>
<sequence length="47" mass="5150">MAWVSFASQSPAMLPWPPHCLLGDGINDLAKWGSTIFHLVDQGRGQI</sequence>
<name>A0AA88AEN6_FICCA</name>
<organism evidence="1 2">
    <name type="scientific">Ficus carica</name>
    <name type="common">Common fig</name>
    <dbReference type="NCBI Taxonomy" id="3494"/>
    <lineage>
        <taxon>Eukaryota</taxon>
        <taxon>Viridiplantae</taxon>
        <taxon>Streptophyta</taxon>
        <taxon>Embryophyta</taxon>
        <taxon>Tracheophyta</taxon>
        <taxon>Spermatophyta</taxon>
        <taxon>Magnoliopsida</taxon>
        <taxon>eudicotyledons</taxon>
        <taxon>Gunneridae</taxon>
        <taxon>Pentapetalae</taxon>
        <taxon>rosids</taxon>
        <taxon>fabids</taxon>
        <taxon>Rosales</taxon>
        <taxon>Moraceae</taxon>
        <taxon>Ficeae</taxon>
        <taxon>Ficus</taxon>
    </lineage>
</organism>
<proteinExistence type="predicted"/>
<evidence type="ECO:0000313" key="1">
    <source>
        <dbReference type="EMBL" id="GMN51737.1"/>
    </source>
</evidence>
<dbReference type="EMBL" id="BTGU01000038">
    <property type="protein sequence ID" value="GMN51737.1"/>
    <property type="molecule type" value="Genomic_DNA"/>
</dbReference>
<evidence type="ECO:0000313" key="2">
    <source>
        <dbReference type="Proteomes" id="UP001187192"/>
    </source>
</evidence>
<reference evidence="1" key="1">
    <citation type="submission" date="2023-07" db="EMBL/GenBank/DDBJ databases">
        <title>draft genome sequence of fig (Ficus carica).</title>
        <authorList>
            <person name="Takahashi T."/>
            <person name="Nishimura K."/>
        </authorList>
    </citation>
    <scope>NUCLEOTIDE SEQUENCE</scope>
</reference>
<protein>
    <submittedName>
        <fullName evidence="1">Uncharacterized protein</fullName>
    </submittedName>
</protein>
<dbReference type="AlphaFoldDB" id="A0AA88AEN6"/>
<comment type="caution">
    <text evidence="1">The sequence shown here is derived from an EMBL/GenBank/DDBJ whole genome shotgun (WGS) entry which is preliminary data.</text>
</comment>